<dbReference type="EMBL" id="DWUR01000099">
    <property type="protein sequence ID" value="HJD49646.1"/>
    <property type="molecule type" value="Genomic_DNA"/>
</dbReference>
<feature type="non-terminal residue" evidence="3">
    <location>
        <position position="133"/>
    </location>
</feature>
<name>A0A9D2UC06_9CORY</name>
<evidence type="ECO:0008006" key="5">
    <source>
        <dbReference type="Google" id="ProtNLM"/>
    </source>
</evidence>
<feature type="region of interest" description="Disordered" evidence="1">
    <location>
        <begin position="31"/>
        <end position="82"/>
    </location>
</feature>
<reference evidence="3" key="2">
    <citation type="submission" date="2021-04" db="EMBL/GenBank/DDBJ databases">
        <authorList>
            <person name="Gilroy R."/>
        </authorList>
    </citation>
    <scope>NUCLEOTIDE SEQUENCE</scope>
    <source>
        <strain evidence="3">5925</strain>
    </source>
</reference>
<accession>A0A9D2UC06</accession>
<feature type="chain" id="PRO_5038570267" description="Secreted protein" evidence="2">
    <location>
        <begin position="25"/>
        <end position="133"/>
    </location>
</feature>
<evidence type="ECO:0000256" key="1">
    <source>
        <dbReference type="SAM" id="MobiDB-lite"/>
    </source>
</evidence>
<keyword evidence="2" id="KW-0732">Signal</keyword>
<gene>
    <name evidence="3" type="ORF">H9907_06090</name>
</gene>
<protein>
    <recommendedName>
        <fullName evidence="5">Secreted protein</fullName>
    </recommendedName>
</protein>
<dbReference type="AlphaFoldDB" id="A0A9D2UC06"/>
<proteinExistence type="predicted"/>
<organism evidence="3 4">
    <name type="scientific">Candidatus Corynebacterium intestinavium</name>
    <dbReference type="NCBI Taxonomy" id="2838531"/>
    <lineage>
        <taxon>Bacteria</taxon>
        <taxon>Bacillati</taxon>
        <taxon>Actinomycetota</taxon>
        <taxon>Actinomycetes</taxon>
        <taxon>Mycobacteriales</taxon>
        <taxon>Corynebacteriaceae</taxon>
        <taxon>Corynebacterium</taxon>
    </lineage>
</organism>
<feature type="signal peptide" evidence="2">
    <location>
        <begin position="1"/>
        <end position="24"/>
    </location>
</feature>
<evidence type="ECO:0000256" key="2">
    <source>
        <dbReference type="SAM" id="SignalP"/>
    </source>
</evidence>
<evidence type="ECO:0000313" key="3">
    <source>
        <dbReference type="EMBL" id="HJD49646.1"/>
    </source>
</evidence>
<reference evidence="3" key="1">
    <citation type="journal article" date="2021" name="PeerJ">
        <title>Extensive microbial diversity within the chicken gut microbiome revealed by metagenomics and culture.</title>
        <authorList>
            <person name="Gilroy R."/>
            <person name="Ravi A."/>
            <person name="Getino M."/>
            <person name="Pursley I."/>
            <person name="Horton D.L."/>
            <person name="Alikhan N.F."/>
            <person name="Baker D."/>
            <person name="Gharbi K."/>
            <person name="Hall N."/>
            <person name="Watson M."/>
            <person name="Adriaenssens E.M."/>
            <person name="Foster-Nyarko E."/>
            <person name="Jarju S."/>
            <person name="Secka A."/>
            <person name="Antonio M."/>
            <person name="Oren A."/>
            <person name="Chaudhuri R.R."/>
            <person name="La Ragione R."/>
            <person name="Hildebrand F."/>
            <person name="Pallen M.J."/>
        </authorList>
    </citation>
    <scope>NUCLEOTIDE SEQUENCE</scope>
    <source>
        <strain evidence="3">5925</strain>
    </source>
</reference>
<dbReference type="Proteomes" id="UP000823907">
    <property type="component" value="Unassembled WGS sequence"/>
</dbReference>
<evidence type="ECO:0000313" key="4">
    <source>
        <dbReference type="Proteomes" id="UP000823907"/>
    </source>
</evidence>
<sequence length="133" mass="13726">MAARIRPATALALGSLLCAGWVTAVPGPLADSALPAATAQPAASAQPAADAQTPEQATTFHQTEATDWANPNARSTDPNRGINLQIRSITPRFLSPEDTDPQTYSLRIRNTSPGTIRGLTLSLKTAPAAGSPA</sequence>
<feature type="compositionally biased region" description="Polar residues" evidence="1">
    <location>
        <begin position="55"/>
        <end position="65"/>
    </location>
</feature>
<comment type="caution">
    <text evidence="3">The sequence shown here is derived from an EMBL/GenBank/DDBJ whole genome shotgun (WGS) entry which is preliminary data.</text>
</comment>
<feature type="compositionally biased region" description="Low complexity" evidence="1">
    <location>
        <begin position="31"/>
        <end position="54"/>
    </location>
</feature>